<feature type="transmembrane region" description="Helical" evidence="8">
    <location>
        <begin position="110"/>
        <end position="137"/>
    </location>
</feature>
<feature type="compositionally biased region" description="Low complexity" evidence="7">
    <location>
        <begin position="11"/>
        <end position="33"/>
    </location>
</feature>
<dbReference type="InterPro" id="IPR020846">
    <property type="entry name" value="MFS_dom"/>
</dbReference>
<evidence type="ECO:0000313" key="11">
    <source>
        <dbReference type="Proteomes" id="UP001500751"/>
    </source>
</evidence>
<feature type="transmembrane region" description="Helical" evidence="8">
    <location>
        <begin position="197"/>
        <end position="219"/>
    </location>
</feature>
<gene>
    <name evidence="10" type="ORF">GCM10009839_91970</name>
</gene>
<feature type="transmembrane region" description="Helical" evidence="8">
    <location>
        <begin position="333"/>
        <end position="353"/>
    </location>
</feature>
<keyword evidence="3" id="KW-1003">Cell membrane</keyword>
<name>A0ABP5H9A7_9ACTN</name>
<evidence type="ECO:0000256" key="1">
    <source>
        <dbReference type="ARBA" id="ARBA00004651"/>
    </source>
</evidence>
<keyword evidence="2" id="KW-0813">Transport</keyword>
<feature type="transmembrane region" description="Helical" evidence="8">
    <location>
        <begin position="82"/>
        <end position="98"/>
    </location>
</feature>
<sequence length="508" mass="51381">MIALNSRDSQASPTAQDPQTAQTAQTGPTGPTGLTLGSWRGRRILALLCAVALLDFIDASITNVALPHILRSLHFTAQSLQWVPSAYLLTYGGFMLLGGRLADLLGRRNLLIAGTVVVGVSSLIGGFAGDAGLFIGARLAQGLGAALMLPAALSTLTTTFTATKDRQTALGVWAGVAGLASAAGILLGGVLTEGPGWRWVMFVNPIACALVLPAVVAVLPRDRPAARTHRFDILGSLLATGGMLLLVYTLVKAPDQGWGAAATWAGLGGTVVVLAVFVVVERTVSDPILPLDIFRVRGLAAANLTGLIGFAGMLSMFYFLTLYMQNVLGYSPIAAGAAYLPLTFAIGVSAGIGSKLLTKFGSRPVIMAGALVVAAGLLLLSRAPVDGGYAAHVLPGLLLVAFGIGPVFVGVTTAANAGVEPGRAGLAAALLNSSQQIGGALGLAIFSAIGAARVHHLLGAGRPVPEATTSGMHYALAAGAAFAAASALVALATKNTHEDPAHGAAGSE</sequence>
<dbReference type="PROSITE" id="PS50850">
    <property type="entry name" value="MFS"/>
    <property type="match status" value="1"/>
</dbReference>
<feature type="transmembrane region" description="Helical" evidence="8">
    <location>
        <begin position="472"/>
        <end position="492"/>
    </location>
</feature>
<keyword evidence="11" id="KW-1185">Reference proteome</keyword>
<feature type="transmembrane region" description="Helical" evidence="8">
    <location>
        <begin position="301"/>
        <end position="321"/>
    </location>
</feature>
<dbReference type="PROSITE" id="PS00216">
    <property type="entry name" value="SUGAR_TRANSPORT_1"/>
    <property type="match status" value="1"/>
</dbReference>
<keyword evidence="4 8" id="KW-0812">Transmembrane</keyword>
<evidence type="ECO:0000256" key="3">
    <source>
        <dbReference type="ARBA" id="ARBA00022475"/>
    </source>
</evidence>
<comment type="caution">
    <text evidence="10">The sequence shown here is derived from an EMBL/GenBank/DDBJ whole genome shotgun (WGS) entry which is preliminary data.</text>
</comment>
<feature type="transmembrane region" description="Helical" evidence="8">
    <location>
        <begin position="143"/>
        <end position="163"/>
    </location>
</feature>
<evidence type="ECO:0000313" key="10">
    <source>
        <dbReference type="EMBL" id="GAA2065912.1"/>
    </source>
</evidence>
<evidence type="ECO:0000256" key="7">
    <source>
        <dbReference type="SAM" id="MobiDB-lite"/>
    </source>
</evidence>
<feature type="region of interest" description="Disordered" evidence="7">
    <location>
        <begin position="1"/>
        <end position="33"/>
    </location>
</feature>
<evidence type="ECO:0000256" key="2">
    <source>
        <dbReference type="ARBA" id="ARBA00022448"/>
    </source>
</evidence>
<dbReference type="Proteomes" id="UP001500751">
    <property type="component" value="Unassembled WGS sequence"/>
</dbReference>
<dbReference type="Pfam" id="PF07690">
    <property type="entry name" value="MFS_1"/>
    <property type="match status" value="1"/>
</dbReference>
<feature type="transmembrane region" description="Helical" evidence="8">
    <location>
        <begin position="231"/>
        <end position="251"/>
    </location>
</feature>
<dbReference type="InterPro" id="IPR005829">
    <property type="entry name" value="Sugar_transporter_CS"/>
</dbReference>
<keyword evidence="6 8" id="KW-0472">Membrane</keyword>
<feature type="transmembrane region" description="Helical" evidence="8">
    <location>
        <begin position="426"/>
        <end position="452"/>
    </location>
</feature>
<comment type="subcellular location">
    <subcellularLocation>
        <location evidence="1">Cell membrane</location>
        <topology evidence="1">Multi-pass membrane protein</topology>
    </subcellularLocation>
</comment>
<dbReference type="PANTHER" id="PTHR42718">
    <property type="entry name" value="MAJOR FACILITATOR SUPERFAMILY MULTIDRUG TRANSPORTER MFSC"/>
    <property type="match status" value="1"/>
</dbReference>
<feature type="domain" description="Major facilitator superfamily (MFS) profile" evidence="9">
    <location>
        <begin position="44"/>
        <end position="498"/>
    </location>
</feature>
<feature type="transmembrane region" description="Helical" evidence="8">
    <location>
        <begin position="44"/>
        <end position="70"/>
    </location>
</feature>
<feature type="transmembrane region" description="Helical" evidence="8">
    <location>
        <begin position="170"/>
        <end position="191"/>
    </location>
</feature>
<dbReference type="PANTHER" id="PTHR42718:SF46">
    <property type="entry name" value="BLR6921 PROTEIN"/>
    <property type="match status" value="1"/>
</dbReference>
<keyword evidence="5 8" id="KW-1133">Transmembrane helix</keyword>
<evidence type="ECO:0000256" key="8">
    <source>
        <dbReference type="SAM" id="Phobius"/>
    </source>
</evidence>
<evidence type="ECO:0000256" key="5">
    <source>
        <dbReference type="ARBA" id="ARBA00022989"/>
    </source>
</evidence>
<feature type="transmembrane region" description="Helical" evidence="8">
    <location>
        <begin position="365"/>
        <end position="383"/>
    </location>
</feature>
<protein>
    <submittedName>
        <fullName evidence="10">DHA2 family efflux MFS transporter permease subunit</fullName>
    </submittedName>
</protein>
<feature type="compositionally biased region" description="Polar residues" evidence="7">
    <location>
        <begin position="1"/>
        <end position="10"/>
    </location>
</feature>
<organism evidence="10 11">
    <name type="scientific">Catenulispora yoronensis</name>
    <dbReference type="NCBI Taxonomy" id="450799"/>
    <lineage>
        <taxon>Bacteria</taxon>
        <taxon>Bacillati</taxon>
        <taxon>Actinomycetota</taxon>
        <taxon>Actinomycetes</taxon>
        <taxon>Catenulisporales</taxon>
        <taxon>Catenulisporaceae</taxon>
        <taxon>Catenulispora</taxon>
    </lineage>
</organism>
<dbReference type="InterPro" id="IPR036259">
    <property type="entry name" value="MFS_trans_sf"/>
</dbReference>
<proteinExistence type="predicted"/>
<accession>A0ABP5H9A7</accession>
<evidence type="ECO:0000259" key="9">
    <source>
        <dbReference type="PROSITE" id="PS50850"/>
    </source>
</evidence>
<dbReference type="CDD" id="cd17321">
    <property type="entry name" value="MFS_MMR_MDR_like"/>
    <property type="match status" value="1"/>
</dbReference>
<reference evidence="11" key="1">
    <citation type="journal article" date="2019" name="Int. J. Syst. Evol. Microbiol.">
        <title>The Global Catalogue of Microorganisms (GCM) 10K type strain sequencing project: providing services to taxonomists for standard genome sequencing and annotation.</title>
        <authorList>
            <consortium name="The Broad Institute Genomics Platform"/>
            <consortium name="The Broad Institute Genome Sequencing Center for Infectious Disease"/>
            <person name="Wu L."/>
            <person name="Ma J."/>
        </authorList>
    </citation>
    <scope>NUCLEOTIDE SEQUENCE [LARGE SCALE GENOMIC DNA]</scope>
    <source>
        <strain evidence="11">JCM 16014</strain>
    </source>
</reference>
<evidence type="ECO:0000256" key="6">
    <source>
        <dbReference type="ARBA" id="ARBA00023136"/>
    </source>
</evidence>
<dbReference type="InterPro" id="IPR011701">
    <property type="entry name" value="MFS"/>
</dbReference>
<dbReference type="EMBL" id="BAAAQN010000106">
    <property type="protein sequence ID" value="GAA2065912.1"/>
    <property type="molecule type" value="Genomic_DNA"/>
</dbReference>
<feature type="transmembrane region" description="Helical" evidence="8">
    <location>
        <begin position="257"/>
        <end position="280"/>
    </location>
</feature>
<feature type="transmembrane region" description="Helical" evidence="8">
    <location>
        <begin position="389"/>
        <end position="414"/>
    </location>
</feature>
<evidence type="ECO:0000256" key="4">
    <source>
        <dbReference type="ARBA" id="ARBA00022692"/>
    </source>
</evidence>
<dbReference type="SUPFAM" id="SSF103473">
    <property type="entry name" value="MFS general substrate transporter"/>
    <property type="match status" value="1"/>
</dbReference>
<dbReference type="Gene3D" id="1.20.1250.20">
    <property type="entry name" value="MFS general substrate transporter like domains"/>
    <property type="match status" value="1"/>
</dbReference>
<dbReference type="Gene3D" id="1.20.1720.10">
    <property type="entry name" value="Multidrug resistance protein D"/>
    <property type="match status" value="1"/>
</dbReference>